<evidence type="ECO:0000259" key="6">
    <source>
        <dbReference type="SMART" id="SM00983"/>
    </source>
</evidence>
<dbReference type="InterPro" id="IPR053149">
    <property type="entry name" value="TPK"/>
</dbReference>
<dbReference type="GO" id="GO:0009229">
    <property type="term" value="P:thiamine diphosphate biosynthetic process"/>
    <property type="evidence" value="ECO:0007669"/>
    <property type="project" value="InterPro"/>
</dbReference>
<dbReference type="PANTHER" id="PTHR41299">
    <property type="entry name" value="THIAMINE PYROPHOSPHOKINASE"/>
    <property type="match status" value="1"/>
</dbReference>
<protein>
    <recommendedName>
        <fullName evidence="5">Thiamine diphosphokinase</fullName>
        <ecNumber evidence="5">2.7.6.2</ecNumber>
    </recommendedName>
</protein>
<evidence type="ECO:0000256" key="1">
    <source>
        <dbReference type="ARBA" id="ARBA00022679"/>
    </source>
</evidence>
<dbReference type="GO" id="GO:0016301">
    <property type="term" value="F:kinase activity"/>
    <property type="evidence" value="ECO:0007669"/>
    <property type="project" value="UniProtKB-KW"/>
</dbReference>
<dbReference type="Proteomes" id="UP000316030">
    <property type="component" value="Unassembled WGS sequence"/>
</dbReference>
<proteinExistence type="predicted"/>
<evidence type="ECO:0000256" key="3">
    <source>
        <dbReference type="ARBA" id="ARBA00022777"/>
    </source>
</evidence>
<dbReference type="GO" id="GO:0030975">
    <property type="term" value="F:thiamine binding"/>
    <property type="evidence" value="ECO:0007669"/>
    <property type="project" value="InterPro"/>
</dbReference>
<dbReference type="NCBIfam" id="TIGR01378">
    <property type="entry name" value="thi_PPkinase"/>
    <property type="match status" value="1"/>
</dbReference>
<feature type="domain" description="Thiamin pyrophosphokinase thiamin-binding" evidence="6">
    <location>
        <begin position="130"/>
        <end position="200"/>
    </location>
</feature>
<dbReference type="InterPro" id="IPR036371">
    <property type="entry name" value="TPK_B1-bd_sf"/>
</dbReference>
<dbReference type="SMART" id="SM00983">
    <property type="entry name" value="TPK_B1_binding"/>
    <property type="match status" value="1"/>
</dbReference>
<evidence type="ECO:0000313" key="8">
    <source>
        <dbReference type="Proteomes" id="UP000316030"/>
    </source>
</evidence>
<dbReference type="OrthoDB" id="7057856at2"/>
<dbReference type="Gene3D" id="3.40.50.10240">
    <property type="entry name" value="Thiamin pyrophosphokinase, catalytic domain"/>
    <property type="match status" value="1"/>
</dbReference>
<dbReference type="InterPro" id="IPR036759">
    <property type="entry name" value="TPK_catalytic_sf"/>
</dbReference>
<dbReference type="EC" id="2.7.6.2" evidence="5"/>
<gene>
    <name evidence="7" type="ORF">SAMN06265173_10359</name>
</gene>
<dbReference type="SUPFAM" id="SSF63999">
    <property type="entry name" value="Thiamin pyrophosphokinase, catalytic domain"/>
    <property type="match status" value="1"/>
</dbReference>
<dbReference type="SUPFAM" id="SSF63862">
    <property type="entry name" value="Thiamin pyrophosphokinase, substrate-binding domain"/>
    <property type="match status" value="1"/>
</dbReference>
<keyword evidence="1" id="KW-0808">Transferase</keyword>
<evidence type="ECO:0000313" key="7">
    <source>
        <dbReference type="EMBL" id="SMO46351.1"/>
    </source>
</evidence>
<dbReference type="Pfam" id="PF04263">
    <property type="entry name" value="TPK_catalytic"/>
    <property type="match status" value="1"/>
</dbReference>
<dbReference type="InterPro" id="IPR007371">
    <property type="entry name" value="TPK_catalytic"/>
</dbReference>
<dbReference type="GO" id="GO:0006772">
    <property type="term" value="P:thiamine metabolic process"/>
    <property type="evidence" value="ECO:0007669"/>
    <property type="project" value="UniProtKB-UniRule"/>
</dbReference>
<sequence length="226" mass="24111">MEKPVFRFDDPVTLIGAGGASADVLALAREFAPRVVAVDGGADVALGHDVMPERVIGDLDSLSAQARRAVGPARLTRISEQDSTDFDKALRTVQAPMMIGVGFNGDRLDHMLACFNVLTRRPWKRCILLTEHQIILLCPPAIDLDLPPGSLVSLFPMGQVTGRSSGLEWPIDGLPFAPEGRVGTSNRALGPVRLDMHAPAMLLILPLAALAAAVRGLRACDGWPVP</sequence>
<evidence type="ECO:0000256" key="2">
    <source>
        <dbReference type="ARBA" id="ARBA00022741"/>
    </source>
</evidence>
<dbReference type="InterPro" id="IPR006282">
    <property type="entry name" value="Thi_PPkinase"/>
</dbReference>
<keyword evidence="4" id="KW-0067">ATP-binding</keyword>
<dbReference type="EMBL" id="FXTO01000003">
    <property type="protein sequence ID" value="SMO46351.1"/>
    <property type="molecule type" value="Genomic_DNA"/>
</dbReference>
<dbReference type="RefSeq" id="WP_142492106.1">
    <property type="nucleotide sequence ID" value="NZ_FXTO01000003.1"/>
</dbReference>
<name>A0A521BHF7_9RHOB</name>
<keyword evidence="3 7" id="KW-0418">Kinase</keyword>
<keyword evidence="2" id="KW-0547">Nucleotide-binding</keyword>
<dbReference type="AlphaFoldDB" id="A0A521BHF7"/>
<organism evidence="7 8">
    <name type="scientific">Thalassovita litoralis</name>
    <dbReference type="NCBI Taxonomy" id="1010611"/>
    <lineage>
        <taxon>Bacteria</taxon>
        <taxon>Pseudomonadati</taxon>
        <taxon>Pseudomonadota</taxon>
        <taxon>Alphaproteobacteria</taxon>
        <taxon>Rhodobacterales</taxon>
        <taxon>Roseobacteraceae</taxon>
        <taxon>Thalassovita</taxon>
    </lineage>
</organism>
<dbReference type="GO" id="GO:0005524">
    <property type="term" value="F:ATP binding"/>
    <property type="evidence" value="ECO:0007669"/>
    <property type="project" value="UniProtKB-KW"/>
</dbReference>
<dbReference type="InterPro" id="IPR007373">
    <property type="entry name" value="Thiamin_PyroPKinase_B1-bd"/>
</dbReference>
<reference evidence="7 8" key="1">
    <citation type="submission" date="2017-05" db="EMBL/GenBank/DDBJ databases">
        <authorList>
            <person name="Varghese N."/>
            <person name="Submissions S."/>
        </authorList>
    </citation>
    <scope>NUCLEOTIDE SEQUENCE [LARGE SCALE GENOMIC DNA]</scope>
    <source>
        <strain evidence="7 8">DSM 29506</strain>
    </source>
</reference>
<accession>A0A521BHF7</accession>
<evidence type="ECO:0000256" key="5">
    <source>
        <dbReference type="NCBIfam" id="TIGR01378"/>
    </source>
</evidence>
<dbReference type="GO" id="GO:0004788">
    <property type="term" value="F:thiamine diphosphokinase activity"/>
    <property type="evidence" value="ECO:0007669"/>
    <property type="project" value="UniProtKB-UniRule"/>
</dbReference>
<dbReference type="CDD" id="cd07995">
    <property type="entry name" value="TPK"/>
    <property type="match status" value="1"/>
</dbReference>
<dbReference type="PANTHER" id="PTHR41299:SF1">
    <property type="entry name" value="THIAMINE PYROPHOSPHOKINASE"/>
    <property type="match status" value="1"/>
</dbReference>
<evidence type="ECO:0000256" key="4">
    <source>
        <dbReference type="ARBA" id="ARBA00022840"/>
    </source>
</evidence>
<keyword evidence="8" id="KW-1185">Reference proteome</keyword>